<dbReference type="GO" id="GO:0000049">
    <property type="term" value="F:tRNA binding"/>
    <property type="evidence" value="ECO:0007669"/>
    <property type="project" value="UniProtKB-KW"/>
</dbReference>
<dbReference type="AlphaFoldDB" id="A0A834SQS4"/>
<evidence type="ECO:0000259" key="4">
    <source>
        <dbReference type="Pfam" id="PF01207"/>
    </source>
</evidence>
<dbReference type="SUPFAM" id="SSF51395">
    <property type="entry name" value="FMN-linked oxidoreductases"/>
    <property type="match status" value="1"/>
</dbReference>
<dbReference type="Pfam" id="PF01207">
    <property type="entry name" value="Dus"/>
    <property type="match status" value="1"/>
</dbReference>
<keyword evidence="3" id="KW-0694">RNA-binding</keyword>
<proteinExistence type="predicted"/>
<dbReference type="OrthoDB" id="10262250at2759"/>
<accession>A0A834SQS4</accession>
<protein>
    <submittedName>
        <fullName evidence="5">tRNA-dihydrouridine(20/20a) synthase-like isoform X3</fullName>
    </submittedName>
</protein>
<gene>
    <name evidence="5" type="ORF">G2W53_039549</name>
</gene>
<dbReference type="Proteomes" id="UP000634136">
    <property type="component" value="Unassembled WGS sequence"/>
</dbReference>
<comment type="caution">
    <text evidence="5">The sequence shown here is derived from an EMBL/GenBank/DDBJ whole genome shotgun (WGS) entry which is preliminary data.</text>
</comment>
<evidence type="ECO:0000256" key="2">
    <source>
        <dbReference type="ARBA" id="ARBA00022857"/>
    </source>
</evidence>
<evidence type="ECO:0000256" key="1">
    <source>
        <dbReference type="ARBA" id="ARBA00022555"/>
    </source>
</evidence>
<dbReference type="PANTHER" id="PTHR42907:SF1">
    <property type="entry name" value="FMN-LINKED OXIDOREDUCTASES SUPERFAMILY PROTEIN"/>
    <property type="match status" value="1"/>
</dbReference>
<reference evidence="5" key="1">
    <citation type="submission" date="2020-09" db="EMBL/GenBank/DDBJ databases">
        <title>Genome-Enabled Discovery of Anthraquinone Biosynthesis in Senna tora.</title>
        <authorList>
            <person name="Kang S.-H."/>
            <person name="Pandey R.P."/>
            <person name="Lee C.-M."/>
            <person name="Sim J.-S."/>
            <person name="Jeong J.-T."/>
            <person name="Choi B.-S."/>
            <person name="Jung M."/>
            <person name="Ginzburg D."/>
            <person name="Zhao K."/>
            <person name="Won S.Y."/>
            <person name="Oh T.-J."/>
            <person name="Yu Y."/>
            <person name="Kim N.-H."/>
            <person name="Lee O.R."/>
            <person name="Lee T.-H."/>
            <person name="Bashyal P."/>
            <person name="Kim T.-S."/>
            <person name="Lee W.-H."/>
            <person name="Kawkins C."/>
            <person name="Kim C.-K."/>
            <person name="Kim J.S."/>
            <person name="Ahn B.O."/>
            <person name="Rhee S.Y."/>
            <person name="Sohng J.K."/>
        </authorList>
    </citation>
    <scope>NUCLEOTIDE SEQUENCE</scope>
    <source>
        <tissue evidence="5">Leaf</tissue>
    </source>
</reference>
<dbReference type="InterPro" id="IPR004653">
    <property type="entry name" value="DusA"/>
</dbReference>
<dbReference type="InterPro" id="IPR035587">
    <property type="entry name" value="DUS-like_FMN-bd"/>
</dbReference>
<name>A0A834SQS4_9FABA</name>
<evidence type="ECO:0000313" key="5">
    <source>
        <dbReference type="EMBL" id="KAF7807388.1"/>
    </source>
</evidence>
<dbReference type="PANTHER" id="PTHR42907">
    <property type="entry name" value="FMN-LINKED OXIDOREDUCTASES SUPERFAMILY PROTEIN"/>
    <property type="match status" value="1"/>
</dbReference>
<keyword evidence="2" id="KW-0521">NADP</keyword>
<keyword evidence="1" id="KW-0820">tRNA-binding</keyword>
<organism evidence="5 6">
    <name type="scientific">Senna tora</name>
    <dbReference type="NCBI Taxonomy" id="362788"/>
    <lineage>
        <taxon>Eukaryota</taxon>
        <taxon>Viridiplantae</taxon>
        <taxon>Streptophyta</taxon>
        <taxon>Embryophyta</taxon>
        <taxon>Tracheophyta</taxon>
        <taxon>Spermatophyta</taxon>
        <taxon>Magnoliopsida</taxon>
        <taxon>eudicotyledons</taxon>
        <taxon>Gunneridae</taxon>
        <taxon>Pentapetalae</taxon>
        <taxon>rosids</taxon>
        <taxon>fabids</taxon>
        <taxon>Fabales</taxon>
        <taxon>Fabaceae</taxon>
        <taxon>Caesalpinioideae</taxon>
        <taxon>Cassia clade</taxon>
        <taxon>Senna</taxon>
    </lineage>
</organism>
<dbReference type="EMBL" id="JAAIUW010000012">
    <property type="protein sequence ID" value="KAF7807388.1"/>
    <property type="molecule type" value="Genomic_DNA"/>
</dbReference>
<sequence length="175" mass="19206">MKFAGYSLAVSFIENHCRLSVGISRKKLHKSRFFSAYTQNKPSHGKSVMVAKYYLPPGLGGYRASVFVHLPICLCIVDAIVQELLVGHGYFGVRLMLDPKFVAEAMSVIAANTNVPVTVKCRIGVDDHDSYNELCDFIYKVSSMSPSTGEASSHGWSLFCEEVGKVDMFGTVPVS</sequence>
<evidence type="ECO:0000313" key="6">
    <source>
        <dbReference type="Proteomes" id="UP000634136"/>
    </source>
</evidence>
<dbReference type="GO" id="GO:0017150">
    <property type="term" value="F:tRNA dihydrouridine synthase activity"/>
    <property type="evidence" value="ECO:0007669"/>
    <property type="project" value="InterPro"/>
</dbReference>
<evidence type="ECO:0000256" key="3">
    <source>
        <dbReference type="ARBA" id="ARBA00022884"/>
    </source>
</evidence>
<keyword evidence="6" id="KW-1185">Reference proteome</keyword>
<dbReference type="Gene3D" id="3.20.20.70">
    <property type="entry name" value="Aldolase class I"/>
    <property type="match status" value="1"/>
</dbReference>
<dbReference type="InterPro" id="IPR013785">
    <property type="entry name" value="Aldolase_TIM"/>
</dbReference>
<feature type="domain" description="DUS-like FMN-binding" evidence="4">
    <location>
        <begin position="88"/>
        <end position="142"/>
    </location>
</feature>